<dbReference type="InterPro" id="IPR031303">
    <property type="entry name" value="C5_meth_CS"/>
</dbReference>
<evidence type="ECO:0000256" key="2">
    <source>
        <dbReference type="ARBA" id="ARBA00022679"/>
    </source>
</evidence>
<name>A0A7X6IB25_9BACT</name>
<dbReference type="GO" id="GO:0003677">
    <property type="term" value="F:DNA binding"/>
    <property type="evidence" value="ECO:0007669"/>
    <property type="project" value="TreeGrafter"/>
</dbReference>
<gene>
    <name evidence="9" type="ORF">MNODULE_11360</name>
</gene>
<dbReference type="GO" id="GO:0003886">
    <property type="term" value="F:DNA (cytosine-5-)-methyltransferase activity"/>
    <property type="evidence" value="ECO:0007669"/>
    <property type="project" value="UniProtKB-EC"/>
</dbReference>
<dbReference type="AlphaFoldDB" id="A0A7X6IB25"/>
<dbReference type="NCBIfam" id="TIGR00675">
    <property type="entry name" value="dcm"/>
    <property type="match status" value="1"/>
</dbReference>
<comment type="catalytic activity">
    <reaction evidence="5 8">
        <text>a 2'-deoxycytidine in DNA + S-adenosyl-L-methionine = a 5-methyl-2'-deoxycytidine in DNA + S-adenosyl-L-homocysteine + H(+)</text>
        <dbReference type="Rhea" id="RHEA:13681"/>
        <dbReference type="Rhea" id="RHEA-COMP:11369"/>
        <dbReference type="Rhea" id="RHEA-COMP:11370"/>
        <dbReference type="ChEBI" id="CHEBI:15378"/>
        <dbReference type="ChEBI" id="CHEBI:57856"/>
        <dbReference type="ChEBI" id="CHEBI:59789"/>
        <dbReference type="ChEBI" id="CHEBI:85452"/>
        <dbReference type="ChEBI" id="CHEBI:85454"/>
        <dbReference type="EC" id="2.1.1.37"/>
    </reaction>
</comment>
<sequence length="509" mass="56813">MTSPRDKSDIFYSPDVVRKGNINRPSVVDLFCGAGGLSLGFATAGCTIIGAVDLDEVAGETYRTNISSIQSDSPINLFFGENGNIENLNFQHVNGDIAVDLLIGGPPCQGFSKLGRAKLDSLSDEGFKGDPRNTLYRRFVDAVRFWKPQAFLMENVIGMLSVGGRNVAEEAAGELADCGYNVGYAVLNAVWYGVPQLRERLFFLGYRQDLNIHPEMPIVSHNYNVPRGYIQDFSNCSEVQLPLPLFNGLSSSRKIRLVSSSHGLPAVTVADALSDLPAIISHLNSEGHSGHESRPPILEYRGEPATGYTLMRNWPGLTPGKIEDHEIRLTPRDYETFRQMKSGDRYPEALKISEQRFQTELQKSQSSGKVHIDGSSEWEEFRRRFIPPYPVNMFLDKWRKLDPGRPSWTVTAHLAKDSYSHIHYDSLQARAISIREAARLQSFPDSFRFYGNMGDRFRQIGNAVPPLVSWAIASMIIQKLGYHAQVPPWSVGESLSPDSDKTVTKPKNR</sequence>
<proteinExistence type="inferred from homology"/>
<dbReference type="RefSeq" id="WP_168059878.1">
    <property type="nucleotide sequence ID" value="NZ_VTOW01000002.1"/>
</dbReference>
<keyword evidence="2 6" id="KW-0808">Transferase</keyword>
<evidence type="ECO:0000313" key="9">
    <source>
        <dbReference type="EMBL" id="NKE71336.1"/>
    </source>
</evidence>
<dbReference type="GO" id="GO:0044027">
    <property type="term" value="P:negative regulation of gene expression via chromosomal CpG island methylation"/>
    <property type="evidence" value="ECO:0007669"/>
    <property type="project" value="TreeGrafter"/>
</dbReference>
<comment type="caution">
    <text evidence="9">The sequence shown here is derived from an EMBL/GenBank/DDBJ whole genome shotgun (WGS) entry which is preliminary data.</text>
</comment>
<dbReference type="EMBL" id="VTOW01000002">
    <property type="protein sequence ID" value="NKE71336.1"/>
    <property type="molecule type" value="Genomic_DNA"/>
</dbReference>
<organism evidence="9 10">
    <name type="scientific">Candidatus Manganitrophus noduliformans</name>
    <dbReference type="NCBI Taxonomy" id="2606439"/>
    <lineage>
        <taxon>Bacteria</taxon>
        <taxon>Pseudomonadati</taxon>
        <taxon>Nitrospirota</taxon>
        <taxon>Nitrospiria</taxon>
        <taxon>Candidatus Troglogloeales</taxon>
        <taxon>Candidatus Manganitrophaceae</taxon>
        <taxon>Candidatus Manganitrophus</taxon>
    </lineage>
</organism>
<evidence type="ECO:0000256" key="4">
    <source>
        <dbReference type="ARBA" id="ARBA00022747"/>
    </source>
</evidence>
<dbReference type="EC" id="2.1.1.37" evidence="8"/>
<evidence type="ECO:0000313" key="10">
    <source>
        <dbReference type="Proteomes" id="UP000534783"/>
    </source>
</evidence>
<feature type="active site" evidence="6">
    <location>
        <position position="108"/>
    </location>
</feature>
<dbReference type="Proteomes" id="UP000534783">
    <property type="component" value="Unassembled WGS sequence"/>
</dbReference>
<dbReference type="Gene3D" id="3.40.50.150">
    <property type="entry name" value="Vaccinia Virus protein VP39"/>
    <property type="match status" value="1"/>
</dbReference>
<dbReference type="PANTHER" id="PTHR10629">
    <property type="entry name" value="CYTOSINE-SPECIFIC METHYLTRANSFERASE"/>
    <property type="match status" value="1"/>
</dbReference>
<dbReference type="SUPFAM" id="SSF53335">
    <property type="entry name" value="S-adenosyl-L-methionine-dependent methyltransferases"/>
    <property type="match status" value="1"/>
</dbReference>
<accession>A0A7X6IB25</accession>
<dbReference type="PROSITE" id="PS00094">
    <property type="entry name" value="C5_MTASE_1"/>
    <property type="match status" value="1"/>
</dbReference>
<dbReference type="InterPro" id="IPR018117">
    <property type="entry name" value="C5_DNA_meth_AS"/>
</dbReference>
<comment type="similarity">
    <text evidence="6 7">Belongs to the class I-like SAM-binding methyltransferase superfamily. C5-methyltransferase family.</text>
</comment>
<keyword evidence="3 6" id="KW-0949">S-adenosyl-L-methionine</keyword>
<evidence type="ECO:0000256" key="6">
    <source>
        <dbReference type="PROSITE-ProRule" id="PRU01016"/>
    </source>
</evidence>
<dbReference type="GO" id="GO:0009307">
    <property type="term" value="P:DNA restriction-modification system"/>
    <property type="evidence" value="ECO:0007669"/>
    <property type="project" value="UniProtKB-KW"/>
</dbReference>
<evidence type="ECO:0000256" key="8">
    <source>
        <dbReference type="RuleBase" id="RU000417"/>
    </source>
</evidence>
<keyword evidence="10" id="KW-1185">Reference proteome</keyword>
<dbReference type="PROSITE" id="PS00095">
    <property type="entry name" value="C5_MTASE_2"/>
    <property type="match status" value="1"/>
</dbReference>
<dbReference type="InterPro" id="IPR001525">
    <property type="entry name" value="C5_MeTfrase"/>
</dbReference>
<dbReference type="Pfam" id="PF00145">
    <property type="entry name" value="DNA_methylase"/>
    <property type="match status" value="2"/>
</dbReference>
<dbReference type="Gene3D" id="3.90.120.10">
    <property type="entry name" value="DNA Methylase, subunit A, domain 2"/>
    <property type="match status" value="1"/>
</dbReference>
<evidence type="ECO:0000256" key="1">
    <source>
        <dbReference type="ARBA" id="ARBA00022603"/>
    </source>
</evidence>
<evidence type="ECO:0000256" key="7">
    <source>
        <dbReference type="RuleBase" id="RU000416"/>
    </source>
</evidence>
<dbReference type="PANTHER" id="PTHR10629:SF52">
    <property type="entry name" value="DNA (CYTOSINE-5)-METHYLTRANSFERASE 1"/>
    <property type="match status" value="1"/>
</dbReference>
<protein>
    <recommendedName>
        <fullName evidence="8">Cytosine-specific methyltransferase</fullName>
        <ecNumber evidence="8">2.1.1.37</ecNumber>
    </recommendedName>
</protein>
<dbReference type="PROSITE" id="PS51679">
    <property type="entry name" value="SAM_MT_C5"/>
    <property type="match status" value="1"/>
</dbReference>
<dbReference type="GO" id="GO:0032259">
    <property type="term" value="P:methylation"/>
    <property type="evidence" value="ECO:0007669"/>
    <property type="project" value="UniProtKB-KW"/>
</dbReference>
<evidence type="ECO:0000256" key="3">
    <source>
        <dbReference type="ARBA" id="ARBA00022691"/>
    </source>
</evidence>
<keyword evidence="4" id="KW-0680">Restriction system</keyword>
<dbReference type="PRINTS" id="PR00105">
    <property type="entry name" value="C5METTRFRASE"/>
</dbReference>
<reference evidence="9 10" key="1">
    <citation type="journal article" date="2020" name="Nature">
        <title>Bacterial chemolithoautotrophy via manganese oxidation.</title>
        <authorList>
            <person name="Yu H."/>
            <person name="Leadbetter J.R."/>
        </authorList>
    </citation>
    <scope>NUCLEOTIDE SEQUENCE [LARGE SCALE GENOMIC DNA]</scope>
    <source>
        <strain evidence="9 10">Mn-1</strain>
    </source>
</reference>
<dbReference type="InterPro" id="IPR050390">
    <property type="entry name" value="C5-Methyltransferase"/>
</dbReference>
<keyword evidence="1 6" id="KW-0489">Methyltransferase</keyword>
<dbReference type="InterPro" id="IPR029063">
    <property type="entry name" value="SAM-dependent_MTases_sf"/>
</dbReference>
<evidence type="ECO:0000256" key="5">
    <source>
        <dbReference type="ARBA" id="ARBA00047422"/>
    </source>
</evidence>